<evidence type="ECO:0000256" key="1">
    <source>
        <dbReference type="ARBA" id="ARBA00022801"/>
    </source>
</evidence>
<dbReference type="GO" id="GO:0005993">
    <property type="term" value="P:trehalose catabolic process"/>
    <property type="evidence" value="ECO:0007669"/>
    <property type="project" value="TreeGrafter"/>
</dbReference>
<evidence type="ECO:0000256" key="2">
    <source>
        <dbReference type="ARBA" id="ARBA00023295"/>
    </source>
</evidence>
<feature type="non-terminal residue" evidence="3">
    <location>
        <position position="1"/>
    </location>
</feature>
<dbReference type="InterPro" id="IPR012341">
    <property type="entry name" value="6hp_glycosidase-like_sf"/>
</dbReference>
<dbReference type="GO" id="GO:0004555">
    <property type="term" value="F:alpha,alpha-trehalase activity"/>
    <property type="evidence" value="ECO:0007669"/>
    <property type="project" value="InterPro"/>
</dbReference>
<name>A0A060BVN1_9BURK</name>
<dbReference type="InterPro" id="IPR001661">
    <property type="entry name" value="Glyco_hydro_37"/>
</dbReference>
<dbReference type="PANTHER" id="PTHR23403">
    <property type="entry name" value="TREHALASE"/>
    <property type="match status" value="1"/>
</dbReference>
<protein>
    <submittedName>
        <fullName evidence="3">Trehalase</fullName>
    </submittedName>
</protein>
<accession>A0A060BVN1</accession>
<dbReference type="AlphaFoldDB" id="A0A060BVN1"/>
<evidence type="ECO:0000313" key="3">
    <source>
        <dbReference type="EMBL" id="AIA84561.1"/>
    </source>
</evidence>
<proteinExistence type="predicted"/>
<dbReference type="Gene3D" id="1.50.10.10">
    <property type="match status" value="1"/>
</dbReference>
<keyword evidence="1" id="KW-0378">Hydrolase</keyword>
<dbReference type="PANTHER" id="PTHR23403:SF1">
    <property type="entry name" value="TREHALASE"/>
    <property type="match status" value="1"/>
</dbReference>
<reference evidence="3" key="1">
    <citation type="journal article" date="2013" name="Environ. Microbiol.">
        <title>Seasonally variable intestinal metagenomes of the red palm weevil (Rhynchophorus ferrugineus).</title>
        <authorList>
            <person name="Jia S."/>
            <person name="Zhang X."/>
            <person name="Zhang G."/>
            <person name="Yin A."/>
            <person name="Zhang S."/>
            <person name="Li F."/>
            <person name="Wang L."/>
            <person name="Zhao D."/>
            <person name="Yun Q."/>
            <person name="Tala"/>
            <person name="Wang J."/>
            <person name="Sun G."/>
            <person name="Baabdullah M."/>
            <person name="Yu X."/>
            <person name="Hu S."/>
            <person name="Al-Mssallem I.S."/>
            <person name="Yu J."/>
        </authorList>
    </citation>
    <scope>NUCLEOTIDE SEQUENCE</scope>
</reference>
<organism evidence="3">
    <name type="scientific">uncultured Acidovorax sp</name>
    <dbReference type="NCBI Taxonomy" id="158751"/>
    <lineage>
        <taxon>Bacteria</taxon>
        <taxon>Pseudomonadati</taxon>
        <taxon>Pseudomonadota</taxon>
        <taxon>Betaproteobacteria</taxon>
        <taxon>Burkholderiales</taxon>
        <taxon>Comamonadaceae</taxon>
        <taxon>Acidovorax</taxon>
        <taxon>environmental samples</taxon>
    </lineage>
</organism>
<sequence length="168" mass="18588">VPFIGRMGRHLLPLLIPVALATAKPPPPSPAELYGELFRQVQSQRVFPDEKDFVDCVAKRSPAAILADYETRKGEPGFDLAAFVRRNFTAPRGTPQVRAHIEALWGQLERNSAEAPEYGSLIPLPEPYVVPGGRFEELYYWDSYFVMLGLKEAAASGCSSAWSTTSHP</sequence>
<keyword evidence="2" id="KW-0326">Glycosidase</keyword>
<dbReference type="PROSITE" id="PS00927">
    <property type="entry name" value="TREHALASE_1"/>
    <property type="match status" value="1"/>
</dbReference>
<dbReference type="SUPFAM" id="SSF48208">
    <property type="entry name" value="Six-hairpin glycosidases"/>
    <property type="match status" value="1"/>
</dbReference>
<dbReference type="InterPro" id="IPR018232">
    <property type="entry name" value="Glyco_hydro_37_CS"/>
</dbReference>
<dbReference type="InterPro" id="IPR008928">
    <property type="entry name" value="6-hairpin_glycosidase_sf"/>
</dbReference>
<dbReference type="Pfam" id="PF01204">
    <property type="entry name" value="Trehalase"/>
    <property type="match status" value="1"/>
</dbReference>
<dbReference type="EMBL" id="KF117308">
    <property type="protein sequence ID" value="AIA84561.1"/>
    <property type="molecule type" value="Genomic_DNA"/>
</dbReference>